<dbReference type="EMBL" id="JAPHNI010000152">
    <property type="protein sequence ID" value="KAJ8115203.1"/>
    <property type="molecule type" value="Genomic_DNA"/>
</dbReference>
<proteinExistence type="predicted"/>
<dbReference type="Proteomes" id="UP001153331">
    <property type="component" value="Unassembled WGS sequence"/>
</dbReference>
<accession>A0ACC2IJ41</accession>
<reference evidence="1" key="1">
    <citation type="submission" date="2022-11" db="EMBL/GenBank/DDBJ databases">
        <title>Genome Sequence of Boeremia exigua.</title>
        <authorList>
            <person name="Buettner E."/>
        </authorList>
    </citation>
    <scope>NUCLEOTIDE SEQUENCE</scope>
    <source>
        <strain evidence="1">CU02</strain>
    </source>
</reference>
<sequence>MFKPLSTAYSKELTTYLYYGQGLAKVKKSDFFHLFWKAWVGTFTQELILRSFEATGIAPLQPNVILQRFEEPSLEASDSNSSSNSVYSGKDWLKIETLLRKVAKDEGSRELRKISRSLYYILIQNSLLHHEIAGLKEKKWAQGGAVFWSPRKVEEARQREKTKQQEQRAEELRKAEMAELRKANKLYKEKIAEENRVRRAREKEERKQAKAQKAAEEAERKAIKERDKQLQNAQKAIQLS</sequence>
<gene>
    <name evidence="1" type="ORF">OPT61_g3089</name>
</gene>
<evidence type="ECO:0000313" key="1">
    <source>
        <dbReference type="EMBL" id="KAJ8115203.1"/>
    </source>
</evidence>
<name>A0ACC2IJ41_9PLEO</name>
<comment type="caution">
    <text evidence="1">The sequence shown here is derived from an EMBL/GenBank/DDBJ whole genome shotgun (WGS) entry which is preliminary data.</text>
</comment>
<keyword evidence="2" id="KW-1185">Reference proteome</keyword>
<organism evidence="1 2">
    <name type="scientific">Boeremia exigua</name>
    <dbReference type="NCBI Taxonomy" id="749465"/>
    <lineage>
        <taxon>Eukaryota</taxon>
        <taxon>Fungi</taxon>
        <taxon>Dikarya</taxon>
        <taxon>Ascomycota</taxon>
        <taxon>Pezizomycotina</taxon>
        <taxon>Dothideomycetes</taxon>
        <taxon>Pleosporomycetidae</taxon>
        <taxon>Pleosporales</taxon>
        <taxon>Pleosporineae</taxon>
        <taxon>Didymellaceae</taxon>
        <taxon>Boeremia</taxon>
    </lineage>
</organism>
<protein>
    <submittedName>
        <fullName evidence="1">Uncharacterized protein</fullName>
    </submittedName>
</protein>
<evidence type="ECO:0000313" key="2">
    <source>
        <dbReference type="Proteomes" id="UP001153331"/>
    </source>
</evidence>